<accession>A0ABQ6UAD2</accession>
<name>A0ABQ6UAD2_9ACTN</name>
<evidence type="ECO:0000313" key="1">
    <source>
        <dbReference type="EMBL" id="KAB1107686.1"/>
    </source>
</evidence>
<sequence length="165" mass="17491">MTTARQPPRRTLDEQLIGAVIPTPLPRPAQPPAPMPQLPAALPAAREPVDDIVFDVARPDADGRVAAGALLRALRWPSGHRLHVNVTDRLLLVTARPDGRHTVGARGALPLPVAAQQMCGIGPHQVVLLAAVPARDLLVVHPSNTITRLLSNLHAAVLRGASHAH</sequence>
<proteinExistence type="predicted"/>
<dbReference type="Proteomes" id="UP000471364">
    <property type="component" value="Unassembled WGS sequence"/>
</dbReference>
<organism evidence="1 2">
    <name type="scientific">Micromonospora aurantiaca</name>
    <name type="common">nom. illeg.</name>
    <dbReference type="NCBI Taxonomy" id="47850"/>
    <lineage>
        <taxon>Bacteria</taxon>
        <taxon>Bacillati</taxon>
        <taxon>Actinomycetota</taxon>
        <taxon>Actinomycetes</taxon>
        <taxon>Micromonosporales</taxon>
        <taxon>Micromonosporaceae</taxon>
        <taxon>Micromonospora</taxon>
    </lineage>
</organism>
<keyword evidence="2" id="KW-1185">Reference proteome</keyword>
<evidence type="ECO:0000313" key="2">
    <source>
        <dbReference type="Proteomes" id="UP000471364"/>
    </source>
</evidence>
<protein>
    <submittedName>
        <fullName evidence="1">Uncharacterized protein</fullName>
    </submittedName>
</protein>
<comment type="caution">
    <text evidence="1">The sequence shown here is derived from an EMBL/GenBank/DDBJ whole genome shotgun (WGS) entry which is preliminary data.</text>
</comment>
<dbReference type="RefSeq" id="WP_145752039.1">
    <property type="nucleotide sequence ID" value="NZ_JBEXXP010000033.1"/>
</dbReference>
<reference evidence="1 2" key="1">
    <citation type="submission" date="2019-09" db="EMBL/GenBank/DDBJ databases">
        <title>High taxonomic diversity of Micromonospora strains isolated from Medicago sativa nodules in different geographical locations.</title>
        <authorList>
            <person name="Martinez-Hidalgo P."/>
            <person name="Flores-Felix J.D."/>
            <person name="Velazquez E."/>
            <person name="Brau L."/>
            <person name="Trujillo M.E."/>
            <person name="Martinez-Molina E."/>
        </authorList>
    </citation>
    <scope>NUCLEOTIDE SEQUENCE [LARGE SCALE GENOMIC DNA]</scope>
    <source>
        <strain evidence="1 2">ALFB5</strain>
    </source>
</reference>
<gene>
    <name evidence="1" type="ORF">F6X54_25505</name>
</gene>
<dbReference type="EMBL" id="WAAR01000146">
    <property type="protein sequence ID" value="KAB1107686.1"/>
    <property type="molecule type" value="Genomic_DNA"/>
</dbReference>